<evidence type="ECO:0000256" key="1">
    <source>
        <dbReference type="SAM" id="Coils"/>
    </source>
</evidence>
<accession>A0ABT5DRA4</accession>
<organism evidence="3 4">
    <name type="scientific">Nannocystis bainbridge</name>
    <dbReference type="NCBI Taxonomy" id="2995303"/>
    <lineage>
        <taxon>Bacteria</taxon>
        <taxon>Pseudomonadati</taxon>
        <taxon>Myxococcota</taxon>
        <taxon>Polyangia</taxon>
        <taxon>Nannocystales</taxon>
        <taxon>Nannocystaceae</taxon>
        <taxon>Nannocystis</taxon>
    </lineage>
</organism>
<comment type="caution">
    <text evidence="3">The sequence shown here is derived from an EMBL/GenBank/DDBJ whole genome shotgun (WGS) entry which is preliminary data.</text>
</comment>
<feature type="region of interest" description="Disordered" evidence="2">
    <location>
        <begin position="106"/>
        <end position="197"/>
    </location>
</feature>
<evidence type="ECO:0000313" key="4">
    <source>
        <dbReference type="Proteomes" id="UP001221686"/>
    </source>
</evidence>
<name>A0ABT5DRA4_9BACT</name>
<keyword evidence="1" id="KW-0175">Coiled coil</keyword>
<feature type="coiled-coil region" evidence="1">
    <location>
        <begin position="246"/>
        <end position="309"/>
    </location>
</feature>
<proteinExistence type="predicted"/>
<keyword evidence="4" id="KW-1185">Reference proteome</keyword>
<dbReference type="EMBL" id="JAQNDL010000001">
    <property type="protein sequence ID" value="MDC0716189.1"/>
    <property type="molecule type" value="Genomic_DNA"/>
</dbReference>
<evidence type="ECO:0000313" key="3">
    <source>
        <dbReference type="EMBL" id="MDC0716189.1"/>
    </source>
</evidence>
<dbReference type="Proteomes" id="UP001221686">
    <property type="component" value="Unassembled WGS sequence"/>
</dbReference>
<feature type="compositionally biased region" description="Basic and acidic residues" evidence="2">
    <location>
        <begin position="401"/>
        <end position="418"/>
    </location>
</feature>
<evidence type="ECO:0000256" key="2">
    <source>
        <dbReference type="SAM" id="MobiDB-lite"/>
    </source>
</evidence>
<feature type="compositionally biased region" description="Basic and acidic residues" evidence="2">
    <location>
        <begin position="358"/>
        <end position="375"/>
    </location>
</feature>
<feature type="compositionally biased region" description="Pro residues" evidence="2">
    <location>
        <begin position="144"/>
        <end position="155"/>
    </location>
</feature>
<feature type="region of interest" description="Disordered" evidence="2">
    <location>
        <begin position="336"/>
        <end position="436"/>
    </location>
</feature>
<protein>
    <submittedName>
        <fullName evidence="3">Uncharacterized protein</fullName>
    </submittedName>
</protein>
<gene>
    <name evidence="3" type="ORF">POL25_04760</name>
</gene>
<sequence>MRNTLTLLTWAMQGLAHADRSRRERLAGIKPPLTGADAMHVYLKEHGIDVPHLDKLIKGLMQEGKTAEAIKDLITVAADAAANPHDLGAFVQHLARCCAPTGDPPVPPASGAAPAAAPPGTSWTATAGKLPHFRPEFTSAARRTPPPAAAPPPTASPAALVGAPRQPRFRPEFTSEARRRSQEQTNSPDMPSNPAPTAAAITAVNDVVPVRITSADRAVRTSDDARTAGCNDPIPELLRSEDGAPIAALERRVDAFETRIARELLELKDWMNAQFQELARRIEAQSARQARMQAELDELRAQLRRVEFELLKLTRPDSSPAETLSVFIATSGDLAAQAEPVQDRARETGETEAAGTKLHSEDPIEGAKRDARAIDVPEVVEVAPRDASQVEETTSSAGVSDRTEESHASDTSDHDPIRANEPQVNEAGPRESKPVEFQSADAMQHEVSVDVVGSRGTSLVPLAAAGPRSLDERIAAAEARIEAGLHVVAELKGDVVQRVGELFQKLETDKTSPTAAVVGNTCPSEA</sequence>
<feature type="compositionally biased region" description="Low complexity" evidence="2">
    <location>
        <begin position="109"/>
        <end position="128"/>
    </location>
</feature>
<reference evidence="3 4" key="1">
    <citation type="submission" date="2022-11" db="EMBL/GenBank/DDBJ databases">
        <title>Minimal conservation of predation-associated metabolite biosynthetic gene clusters underscores biosynthetic potential of Myxococcota including descriptions for ten novel species: Archangium lansinium sp. nov., Myxococcus landrumus sp. nov., Nannocystis bai.</title>
        <authorList>
            <person name="Ahearne A."/>
            <person name="Stevens C."/>
            <person name="Dowd S."/>
        </authorList>
    </citation>
    <scope>NUCLEOTIDE SEQUENCE [LARGE SCALE GENOMIC DNA]</scope>
    <source>
        <strain evidence="3 4">BB15-2</strain>
    </source>
</reference>
<dbReference type="RefSeq" id="WP_272084636.1">
    <property type="nucleotide sequence ID" value="NZ_JAQNDL010000001.1"/>
</dbReference>
<feature type="compositionally biased region" description="Basic and acidic residues" evidence="2">
    <location>
        <begin position="169"/>
        <end position="182"/>
    </location>
</feature>